<feature type="transmembrane region" description="Helical" evidence="9">
    <location>
        <begin position="32"/>
        <end position="52"/>
    </location>
</feature>
<dbReference type="UniPathway" id="UPA00196"/>
<name>A0A183EM63_9BILA</name>
<evidence type="ECO:0000256" key="1">
    <source>
        <dbReference type="ARBA" id="ARBA00004477"/>
    </source>
</evidence>
<gene>
    <name evidence="10" type="ORF">GPUH_LOCUS22052</name>
</gene>
<dbReference type="WBParaSite" id="GPUH_0002208101-mRNA-1">
    <property type="protein sequence ID" value="GPUH_0002208101-mRNA-1"/>
    <property type="gene ID" value="GPUH_0002208101"/>
</dbReference>
<comment type="subcellular location">
    <subcellularLocation>
        <location evidence="1">Endoplasmic reticulum membrane</location>
        <topology evidence="1">Multi-pass membrane protein</topology>
    </subcellularLocation>
</comment>
<dbReference type="PANTHER" id="PTHR13121:SF0">
    <property type="entry name" value="PHOSPHATIDYLINOSITOL GLYCAN ANCHOR BIOSYNTHESIS CLASS U PROTEIN"/>
    <property type="match status" value="1"/>
</dbReference>
<keyword evidence="11" id="KW-1185">Reference proteome</keyword>
<reference evidence="12" key="1">
    <citation type="submission" date="2016-06" db="UniProtKB">
        <authorList>
            <consortium name="WormBaseParasite"/>
        </authorList>
    </citation>
    <scope>IDENTIFICATION</scope>
</reference>
<dbReference type="OrthoDB" id="549017at2759"/>
<evidence type="ECO:0000313" key="12">
    <source>
        <dbReference type="WBParaSite" id="GPUH_0002208101-mRNA-1"/>
    </source>
</evidence>
<dbReference type="Pfam" id="PF06728">
    <property type="entry name" value="PIG-U"/>
    <property type="match status" value="1"/>
</dbReference>
<keyword evidence="8 9" id="KW-0472">Membrane</keyword>
<evidence type="ECO:0000256" key="4">
    <source>
        <dbReference type="ARBA" id="ARBA00022502"/>
    </source>
</evidence>
<evidence type="ECO:0000256" key="5">
    <source>
        <dbReference type="ARBA" id="ARBA00022692"/>
    </source>
</evidence>
<dbReference type="AlphaFoldDB" id="A0A183EM63"/>
<evidence type="ECO:0000256" key="2">
    <source>
        <dbReference type="ARBA" id="ARBA00004687"/>
    </source>
</evidence>
<comment type="similarity">
    <text evidence="3">Belongs to the PIGU family.</text>
</comment>
<dbReference type="GO" id="GO:0006506">
    <property type="term" value="P:GPI anchor biosynthetic process"/>
    <property type="evidence" value="ECO:0007669"/>
    <property type="project" value="UniProtKB-UniPathway"/>
</dbReference>
<keyword evidence="4" id="KW-0337">GPI-anchor biosynthesis</keyword>
<protein>
    <submittedName>
        <fullName evidence="12">Ion_trans domain-containing protein</fullName>
    </submittedName>
</protein>
<reference evidence="10 11" key="2">
    <citation type="submission" date="2018-11" db="EMBL/GenBank/DDBJ databases">
        <authorList>
            <consortium name="Pathogen Informatics"/>
        </authorList>
    </citation>
    <scope>NUCLEOTIDE SEQUENCE [LARGE SCALE GENOMIC DNA]</scope>
</reference>
<proteinExistence type="inferred from homology"/>
<dbReference type="EMBL" id="UYRT01094114">
    <property type="protein sequence ID" value="VDN39385.1"/>
    <property type="molecule type" value="Genomic_DNA"/>
</dbReference>
<accession>A0A183EM63</accession>
<dbReference type="GO" id="GO:0016255">
    <property type="term" value="P:attachment of GPI anchor to protein"/>
    <property type="evidence" value="ECO:0007669"/>
    <property type="project" value="InterPro"/>
</dbReference>
<dbReference type="GO" id="GO:0042765">
    <property type="term" value="C:GPI-anchor transamidase complex"/>
    <property type="evidence" value="ECO:0007669"/>
    <property type="project" value="InterPro"/>
</dbReference>
<sequence length="150" mass="17325">MVNYWIVYSVCASEELICCCLIPSESQRFFRMLWMLAILLRVLAYFFCIEFLEKRPELIVPQNSFRRLVDGIQMFSDGVSPYDGDMVHCQPVLLYLFGAFIGHPALLLAFFVALDVITSEILRNVAMHYMRENGSANDDVERVAELVAKW</sequence>
<feature type="transmembrane region" description="Helical" evidence="9">
    <location>
        <begin position="92"/>
        <end position="114"/>
    </location>
</feature>
<organism evidence="12">
    <name type="scientific">Gongylonema pulchrum</name>
    <dbReference type="NCBI Taxonomy" id="637853"/>
    <lineage>
        <taxon>Eukaryota</taxon>
        <taxon>Metazoa</taxon>
        <taxon>Ecdysozoa</taxon>
        <taxon>Nematoda</taxon>
        <taxon>Chromadorea</taxon>
        <taxon>Rhabditida</taxon>
        <taxon>Spirurina</taxon>
        <taxon>Spiruromorpha</taxon>
        <taxon>Spiruroidea</taxon>
        <taxon>Gongylonematidae</taxon>
        <taxon>Gongylonema</taxon>
    </lineage>
</organism>
<evidence type="ECO:0000256" key="9">
    <source>
        <dbReference type="SAM" id="Phobius"/>
    </source>
</evidence>
<comment type="pathway">
    <text evidence="2">Glycolipid biosynthesis; glycosylphosphatidylinositol-anchor biosynthesis.</text>
</comment>
<keyword evidence="5 9" id="KW-0812">Transmembrane</keyword>
<keyword evidence="7 9" id="KW-1133">Transmembrane helix</keyword>
<evidence type="ECO:0000256" key="3">
    <source>
        <dbReference type="ARBA" id="ARBA00010026"/>
    </source>
</evidence>
<evidence type="ECO:0000256" key="6">
    <source>
        <dbReference type="ARBA" id="ARBA00022824"/>
    </source>
</evidence>
<dbReference type="Proteomes" id="UP000271098">
    <property type="component" value="Unassembled WGS sequence"/>
</dbReference>
<dbReference type="InterPro" id="IPR009600">
    <property type="entry name" value="PIG-U"/>
</dbReference>
<evidence type="ECO:0000256" key="7">
    <source>
        <dbReference type="ARBA" id="ARBA00022989"/>
    </source>
</evidence>
<evidence type="ECO:0000256" key="8">
    <source>
        <dbReference type="ARBA" id="ARBA00023136"/>
    </source>
</evidence>
<evidence type="ECO:0000313" key="10">
    <source>
        <dbReference type="EMBL" id="VDN39385.1"/>
    </source>
</evidence>
<keyword evidence="6" id="KW-0256">Endoplasmic reticulum</keyword>
<dbReference type="PANTHER" id="PTHR13121">
    <property type="entry name" value="GPI TRANSAMIDASE COMPONENT PIG-U"/>
    <property type="match status" value="1"/>
</dbReference>
<evidence type="ECO:0000313" key="11">
    <source>
        <dbReference type="Proteomes" id="UP000271098"/>
    </source>
</evidence>